<gene>
    <name evidence="6" type="primary">TMEM203</name>
    <name evidence="6" type="ORF">Bhyg_10225</name>
</gene>
<feature type="compositionally biased region" description="Basic and acidic residues" evidence="4">
    <location>
        <begin position="14"/>
        <end position="28"/>
    </location>
</feature>
<dbReference type="PANTHER" id="PTHR15314:SF1">
    <property type="entry name" value="RIBONUCLEASE P PROTEIN SUBUNIT P20"/>
    <property type="match status" value="1"/>
</dbReference>
<dbReference type="OrthoDB" id="6234541at2759"/>
<dbReference type="GO" id="GO:0000172">
    <property type="term" value="C:ribonuclease MRP complex"/>
    <property type="evidence" value="ECO:0007669"/>
    <property type="project" value="InterPro"/>
</dbReference>
<protein>
    <submittedName>
        <fullName evidence="6">Transmembrane protein</fullName>
    </submittedName>
</protein>
<dbReference type="CDD" id="cd22816">
    <property type="entry name" value="TMEM203"/>
    <property type="match status" value="1"/>
</dbReference>
<comment type="caution">
    <text evidence="6">The sequence shown here is derived from an EMBL/GenBank/DDBJ whole genome shotgun (WGS) entry which is preliminary data.</text>
</comment>
<dbReference type="InterPro" id="IPR019396">
    <property type="entry name" value="TM_Fragile-X-F-assoc"/>
</dbReference>
<keyword evidence="2" id="KW-0819">tRNA processing</keyword>
<accession>A0A9Q0MT44</accession>
<evidence type="ECO:0000313" key="7">
    <source>
        <dbReference type="Proteomes" id="UP001151699"/>
    </source>
</evidence>
<dbReference type="AlphaFoldDB" id="A0A9Q0MT44"/>
<keyword evidence="7" id="KW-1185">Reference proteome</keyword>
<name>A0A9Q0MT44_9DIPT</name>
<dbReference type="InterPro" id="IPR036882">
    <property type="entry name" value="Alba-like_dom_sf"/>
</dbReference>
<dbReference type="EMBL" id="WJQU01000003">
    <property type="protein sequence ID" value="KAJ6637495.1"/>
    <property type="molecule type" value="Genomic_DNA"/>
</dbReference>
<sequence length="286" mass="33532">MDHQNQPIKKQKNNKPEHQKRFFSENHSFKKRPTSKPYQRKEDIYVTNKSNFKAQINQCETILNTENTNEIFLHCVGNAISRGINLALTLVANSNNGLGYEANTSFIELIDDFHPLHDDEDFTLQKRLNSCLHIRIYRHSKNIINFAKMFKLSELVKWLGLSEFEIFTNLLTLWIFTMLLSIRLGGYLPDLDWFGIFSPLFCSDLSNGYFCVIVGIRMFLNNDNRRKSFNRFFWSLKFLILTVVFKYLLCRKLSGEQNLDYFEVFAPLFVLLQLIAVRACQLSNAN</sequence>
<organism evidence="6 7">
    <name type="scientific">Pseudolycoriella hygida</name>
    <dbReference type="NCBI Taxonomy" id="35572"/>
    <lineage>
        <taxon>Eukaryota</taxon>
        <taxon>Metazoa</taxon>
        <taxon>Ecdysozoa</taxon>
        <taxon>Arthropoda</taxon>
        <taxon>Hexapoda</taxon>
        <taxon>Insecta</taxon>
        <taxon>Pterygota</taxon>
        <taxon>Neoptera</taxon>
        <taxon>Endopterygota</taxon>
        <taxon>Diptera</taxon>
        <taxon>Nematocera</taxon>
        <taxon>Sciaroidea</taxon>
        <taxon>Sciaridae</taxon>
        <taxon>Pseudolycoriella</taxon>
    </lineage>
</organism>
<evidence type="ECO:0000256" key="2">
    <source>
        <dbReference type="ARBA" id="ARBA00022694"/>
    </source>
</evidence>
<feature type="transmembrane region" description="Helical" evidence="5">
    <location>
        <begin position="232"/>
        <end position="249"/>
    </location>
</feature>
<keyword evidence="5" id="KW-0472">Membrane</keyword>
<proteinExistence type="predicted"/>
<dbReference type="PANTHER" id="PTHR15314">
    <property type="entry name" value="RIBONUCLEASE P PROTEIN SUBUNIT P20"/>
    <property type="match status" value="1"/>
</dbReference>
<reference evidence="6" key="1">
    <citation type="submission" date="2022-07" db="EMBL/GenBank/DDBJ databases">
        <authorList>
            <person name="Trinca V."/>
            <person name="Uliana J.V.C."/>
            <person name="Torres T.T."/>
            <person name="Ward R.J."/>
            <person name="Monesi N."/>
        </authorList>
    </citation>
    <scope>NUCLEOTIDE SEQUENCE</scope>
    <source>
        <strain evidence="6">HSMRA1968</strain>
        <tissue evidence="6">Whole embryos</tissue>
    </source>
</reference>
<evidence type="ECO:0000256" key="4">
    <source>
        <dbReference type="SAM" id="MobiDB-lite"/>
    </source>
</evidence>
<dbReference type="GO" id="GO:0001682">
    <property type="term" value="P:tRNA 5'-leader removal"/>
    <property type="evidence" value="ECO:0007669"/>
    <property type="project" value="InterPro"/>
</dbReference>
<keyword evidence="3" id="KW-0539">Nucleus</keyword>
<keyword evidence="5" id="KW-1133">Transmembrane helix</keyword>
<evidence type="ECO:0000256" key="3">
    <source>
        <dbReference type="ARBA" id="ARBA00023242"/>
    </source>
</evidence>
<evidence type="ECO:0000313" key="6">
    <source>
        <dbReference type="EMBL" id="KAJ6637495.1"/>
    </source>
</evidence>
<dbReference type="GO" id="GO:0003676">
    <property type="term" value="F:nucleic acid binding"/>
    <property type="evidence" value="ECO:0007669"/>
    <property type="project" value="InterPro"/>
</dbReference>
<feature type="transmembrane region" description="Helical" evidence="5">
    <location>
        <begin position="194"/>
        <end position="220"/>
    </location>
</feature>
<dbReference type="Pfam" id="PF10269">
    <property type="entry name" value="Tmemb_185A"/>
    <property type="match status" value="1"/>
</dbReference>
<feature type="transmembrane region" description="Helical" evidence="5">
    <location>
        <begin position="261"/>
        <end position="280"/>
    </location>
</feature>
<dbReference type="InterPro" id="IPR014612">
    <property type="entry name" value="Pop7/Rpp20"/>
</dbReference>
<keyword evidence="5 6" id="KW-0812">Transmembrane</keyword>
<dbReference type="Gene3D" id="3.30.110.20">
    <property type="entry name" value="Alba-like domain"/>
    <property type="match status" value="1"/>
</dbReference>
<evidence type="ECO:0000256" key="5">
    <source>
        <dbReference type="SAM" id="Phobius"/>
    </source>
</evidence>
<feature type="transmembrane region" description="Helical" evidence="5">
    <location>
        <begin position="158"/>
        <end position="182"/>
    </location>
</feature>
<dbReference type="SUPFAM" id="SSF82704">
    <property type="entry name" value="AlbA-like"/>
    <property type="match status" value="1"/>
</dbReference>
<evidence type="ECO:0000256" key="1">
    <source>
        <dbReference type="ARBA" id="ARBA00004604"/>
    </source>
</evidence>
<feature type="region of interest" description="Disordered" evidence="4">
    <location>
        <begin position="1"/>
        <end position="41"/>
    </location>
</feature>
<dbReference type="Pfam" id="PF12328">
    <property type="entry name" value="Rpp20"/>
    <property type="match status" value="1"/>
</dbReference>
<dbReference type="Proteomes" id="UP001151699">
    <property type="component" value="Chromosome X"/>
</dbReference>
<dbReference type="GO" id="GO:0005655">
    <property type="term" value="C:nucleolar ribonuclease P complex"/>
    <property type="evidence" value="ECO:0007669"/>
    <property type="project" value="InterPro"/>
</dbReference>
<comment type="subcellular location">
    <subcellularLocation>
        <location evidence="1">Nucleus</location>
        <location evidence="1">Nucleolus</location>
    </subcellularLocation>
</comment>